<evidence type="ECO:0000256" key="3">
    <source>
        <dbReference type="ARBA" id="ARBA00023315"/>
    </source>
</evidence>
<evidence type="ECO:0000313" key="4">
    <source>
        <dbReference type="EMBL" id="WOG87114.1"/>
    </source>
</evidence>
<protein>
    <submittedName>
        <fullName evidence="4">Uncharacterized protein</fullName>
    </submittedName>
</protein>
<keyword evidence="3" id="KW-0012">Acyltransferase</keyword>
<dbReference type="PANTHER" id="PTHR31623:SF118">
    <property type="entry name" value="BAHD ACYLTRANSFERASE"/>
    <property type="match status" value="1"/>
</dbReference>
<organism evidence="4 5">
    <name type="scientific">Daucus carota subsp. sativus</name>
    <name type="common">Carrot</name>
    <dbReference type="NCBI Taxonomy" id="79200"/>
    <lineage>
        <taxon>Eukaryota</taxon>
        <taxon>Viridiplantae</taxon>
        <taxon>Streptophyta</taxon>
        <taxon>Embryophyta</taxon>
        <taxon>Tracheophyta</taxon>
        <taxon>Spermatophyta</taxon>
        <taxon>Magnoliopsida</taxon>
        <taxon>eudicotyledons</taxon>
        <taxon>Gunneridae</taxon>
        <taxon>Pentapetalae</taxon>
        <taxon>asterids</taxon>
        <taxon>campanulids</taxon>
        <taxon>Apiales</taxon>
        <taxon>Apiaceae</taxon>
        <taxon>Apioideae</taxon>
        <taxon>Scandiceae</taxon>
        <taxon>Daucinae</taxon>
        <taxon>Daucus</taxon>
        <taxon>Daucus sect. Daucus</taxon>
    </lineage>
</organism>
<comment type="similarity">
    <text evidence="1">Belongs to the plant acyltransferase family.</text>
</comment>
<dbReference type="Pfam" id="PF02458">
    <property type="entry name" value="Transferase"/>
    <property type="match status" value="1"/>
</dbReference>
<dbReference type="EMBL" id="CP093344">
    <property type="protein sequence ID" value="WOG87114.1"/>
    <property type="molecule type" value="Genomic_DNA"/>
</dbReference>
<proteinExistence type="inferred from homology"/>
<dbReference type="PANTHER" id="PTHR31623">
    <property type="entry name" value="F21J9.9"/>
    <property type="match status" value="1"/>
</dbReference>
<keyword evidence="5" id="KW-1185">Reference proteome</keyword>
<dbReference type="Gene3D" id="3.30.559.10">
    <property type="entry name" value="Chloramphenicol acetyltransferase-like domain"/>
    <property type="match status" value="2"/>
</dbReference>
<keyword evidence="2" id="KW-0808">Transferase</keyword>
<evidence type="ECO:0000256" key="1">
    <source>
        <dbReference type="ARBA" id="ARBA00009861"/>
    </source>
</evidence>
<accession>A0AAF0WDG7</accession>
<dbReference type="AlphaFoldDB" id="A0AAF0WDG7"/>
<evidence type="ECO:0000256" key="2">
    <source>
        <dbReference type="ARBA" id="ARBA00022679"/>
    </source>
</evidence>
<dbReference type="GO" id="GO:0016746">
    <property type="term" value="F:acyltransferase activity"/>
    <property type="evidence" value="ECO:0007669"/>
    <property type="project" value="UniProtKB-KW"/>
</dbReference>
<evidence type="ECO:0000313" key="5">
    <source>
        <dbReference type="Proteomes" id="UP000077755"/>
    </source>
</evidence>
<name>A0AAF0WDG7_DAUCS</name>
<reference evidence="4" key="2">
    <citation type="submission" date="2022-03" db="EMBL/GenBank/DDBJ databases">
        <title>Draft title - Genomic analysis of global carrot germplasm unveils the trajectory of domestication and the origin of high carotenoid orange carrot.</title>
        <authorList>
            <person name="Iorizzo M."/>
            <person name="Ellison S."/>
            <person name="Senalik D."/>
            <person name="Macko-Podgorni A."/>
            <person name="Grzebelus D."/>
            <person name="Bostan H."/>
            <person name="Rolling W."/>
            <person name="Curaba J."/>
            <person name="Simon P."/>
        </authorList>
    </citation>
    <scope>NUCLEOTIDE SEQUENCE</scope>
    <source>
        <tissue evidence="4">Leaf</tissue>
    </source>
</reference>
<gene>
    <name evidence="4" type="ORF">DCAR_0206336</name>
</gene>
<reference evidence="4" key="1">
    <citation type="journal article" date="2016" name="Nat. Genet.">
        <title>A high-quality carrot genome assembly provides new insights into carotenoid accumulation and asterid genome evolution.</title>
        <authorList>
            <person name="Iorizzo M."/>
            <person name="Ellison S."/>
            <person name="Senalik D."/>
            <person name="Zeng P."/>
            <person name="Satapoomin P."/>
            <person name="Huang J."/>
            <person name="Bowman M."/>
            <person name="Iovene M."/>
            <person name="Sanseverino W."/>
            <person name="Cavagnaro P."/>
            <person name="Yildiz M."/>
            <person name="Macko-Podgorni A."/>
            <person name="Moranska E."/>
            <person name="Grzebelus E."/>
            <person name="Grzebelus D."/>
            <person name="Ashrafi H."/>
            <person name="Zheng Z."/>
            <person name="Cheng S."/>
            <person name="Spooner D."/>
            <person name="Van Deynze A."/>
            <person name="Simon P."/>
        </authorList>
    </citation>
    <scope>NUCLEOTIDE SEQUENCE</scope>
    <source>
        <tissue evidence="4">Leaf</tissue>
    </source>
</reference>
<dbReference type="InterPro" id="IPR023213">
    <property type="entry name" value="CAT-like_dom_sf"/>
</dbReference>
<sequence length="421" mass="46987">MQAPQIISKELIRPSSPTPNHLKNFSLSLLDQLSPNFYLPIVMFYPDMGLNASDISDLLKKSLSETLSLYYPFAGRPASKGVIECTDEGVEFFVARMDYKLAEVLDEIEPRKIDLFYPKGVLWNESYEGSLLVTQVTFFSCGALAISMCFLHKISDAGTVAIFLSDWASLARNSGLNLPPPYFISKSLVPPNDAPVVKEVTRIETLDDCVTRRFVFDASKLAELKAMVTKFGVPNPSRVEVVGAFIYKCLMAANFKAKGESSRPYLFIQPVNLRSRTTPPVPANSVGNFAWFSTVMVKNEREKELHNLVSAIKNGMAQFNDRFGKNQTSNECYAMICDMMKHMMNKGLSDECNVYKGSSLCRFPYDDIDFGWGKPIWAGLSSSVISNTFALKDAPERGIEAWITLQEEEMAFFASEVATLA</sequence>
<dbReference type="Proteomes" id="UP000077755">
    <property type="component" value="Chromosome 2"/>
</dbReference>